<evidence type="ECO:0000259" key="1">
    <source>
        <dbReference type="PROSITE" id="PS51387"/>
    </source>
</evidence>
<dbReference type="InterPro" id="IPR006094">
    <property type="entry name" value="Oxid_FAD_bind_N"/>
</dbReference>
<gene>
    <name evidence="2" type="ORF">METZ01_LOCUS416274</name>
</gene>
<dbReference type="EMBL" id="UINC01163226">
    <property type="protein sequence ID" value="SVD63420.1"/>
    <property type="molecule type" value="Genomic_DNA"/>
</dbReference>
<feature type="non-terminal residue" evidence="2">
    <location>
        <position position="138"/>
    </location>
</feature>
<dbReference type="GO" id="GO:0071555">
    <property type="term" value="P:cell wall organization"/>
    <property type="evidence" value="ECO:0007669"/>
    <property type="project" value="TreeGrafter"/>
</dbReference>
<dbReference type="AlphaFoldDB" id="A0A382WXY9"/>
<dbReference type="Pfam" id="PF01565">
    <property type="entry name" value="FAD_binding_4"/>
    <property type="match status" value="1"/>
</dbReference>
<dbReference type="Gene3D" id="3.30.465.10">
    <property type="match status" value="1"/>
</dbReference>
<name>A0A382WXY9_9ZZZZ</name>
<evidence type="ECO:0000313" key="2">
    <source>
        <dbReference type="EMBL" id="SVD63420.1"/>
    </source>
</evidence>
<feature type="domain" description="FAD-binding PCMH-type" evidence="1">
    <location>
        <begin position="14"/>
        <end position="138"/>
    </location>
</feature>
<feature type="non-terminal residue" evidence="2">
    <location>
        <position position="1"/>
    </location>
</feature>
<dbReference type="Gene3D" id="3.30.43.10">
    <property type="entry name" value="Uridine Diphospho-n-acetylenolpyruvylglucosamine Reductase, domain 2"/>
    <property type="match status" value="1"/>
</dbReference>
<dbReference type="GO" id="GO:0008762">
    <property type="term" value="F:UDP-N-acetylmuramate dehydrogenase activity"/>
    <property type="evidence" value="ECO:0007669"/>
    <property type="project" value="InterPro"/>
</dbReference>
<dbReference type="InterPro" id="IPR016166">
    <property type="entry name" value="FAD-bd_PCMH"/>
</dbReference>
<accession>A0A382WXY9</accession>
<organism evidence="2">
    <name type="scientific">marine metagenome</name>
    <dbReference type="NCBI Taxonomy" id="408172"/>
    <lineage>
        <taxon>unclassified sequences</taxon>
        <taxon>metagenomes</taxon>
        <taxon>ecological metagenomes</taxon>
    </lineage>
</organism>
<dbReference type="InterPro" id="IPR036318">
    <property type="entry name" value="FAD-bd_PCMH-like_sf"/>
</dbReference>
<dbReference type="SUPFAM" id="SSF56176">
    <property type="entry name" value="FAD-binding/transporter-associated domain-like"/>
    <property type="match status" value="1"/>
</dbReference>
<protein>
    <recommendedName>
        <fullName evidence="1">FAD-binding PCMH-type domain-containing protein</fullName>
    </recommendedName>
</protein>
<dbReference type="HAMAP" id="MF_00037">
    <property type="entry name" value="MurB"/>
    <property type="match status" value="1"/>
</dbReference>
<dbReference type="PROSITE" id="PS51387">
    <property type="entry name" value="FAD_PCMH"/>
    <property type="match status" value="1"/>
</dbReference>
<dbReference type="GO" id="GO:0071949">
    <property type="term" value="F:FAD binding"/>
    <property type="evidence" value="ECO:0007669"/>
    <property type="project" value="InterPro"/>
</dbReference>
<dbReference type="PANTHER" id="PTHR21071">
    <property type="entry name" value="UDP-N-ACETYLENOLPYRUVOYLGLUCOSAMINE REDUCTASE"/>
    <property type="match status" value="1"/>
</dbReference>
<dbReference type="InterPro" id="IPR003170">
    <property type="entry name" value="MurB"/>
</dbReference>
<dbReference type="PANTHER" id="PTHR21071:SF4">
    <property type="entry name" value="UDP-N-ACETYLENOLPYRUVOYLGLUCOSAMINE REDUCTASE"/>
    <property type="match status" value="1"/>
</dbReference>
<reference evidence="2" key="1">
    <citation type="submission" date="2018-05" db="EMBL/GenBank/DDBJ databases">
        <authorList>
            <person name="Lanie J.A."/>
            <person name="Ng W.-L."/>
            <person name="Kazmierczak K.M."/>
            <person name="Andrzejewski T.M."/>
            <person name="Davidsen T.M."/>
            <person name="Wayne K.J."/>
            <person name="Tettelin H."/>
            <person name="Glass J.I."/>
            <person name="Rusch D."/>
            <person name="Podicherti R."/>
            <person name="Tsui H.-C.T."/>
            <person name="Winkler M.E."/>
        </authorList>
    </citation>
    <scope>NUCLEOTIDE SEQUENCE</scope>
</reference>
<dbReference type="GO" id="GO:0005829">
    <property type="term" value="C:cytosol"/>
    <property type="evidence" value="ECO:0007669"/>
    <property type="project" value="TreeGrafter"/>
</dbReference>
<sequence>VAENEPLAKRTTLGVGGPAEIFIEPSSEADLAQALRYCTANRLPVFVLGRGSNLLIRDGGIRGGVVSLQHDFFSRIEVRGETLNCGARARLKHVANAARDAGLAGLEFLEGIPGCVGGALRMNAGAMGAVTFEVVERV</sequence>
<dbReference type="InterPro" id="IPR016169">
    <property type="entry name" value="FAD-bd_PCMH_sub2"/>
</dbReference>
<proteinExistence type="inferred from homology"/>
<dbReference type="InterPro" id="IPR016167">
    <property type="entry name" value="FAD-bd_PCMH_sub1"/>
</dbReference>